<dbReference type="EMBL" id="FOGG01000042">
    <property type="protein sequence ID" value="SES20029.1"/>
    <property type="molecule type" value="Genomic_DNA"/>
</dbReference>
<gene>
    <name evidence="1" type="ORF">SAMN04488023_1424</name>
</gene>
<accession>A0A1H9VEN9</accession>
<name>A0A1H9VEN9_9SPHI</name>
<keyword evidence="2" id="KW-1185">Reference proteome</keyword>
<protein>
    <submittedName>
        <fullName evidence="1">Uncharacterized protein</fullName>
    </submittedName>
</protein>
<organism evidence="1 2">
    <name type="scientific">Pedobacter rhizosphaerae</name>
    <dbReference type="NCBI Taxonomy" id="390241"/>
    <lineage>
        <taxon>Bacteria</taxon>
        <taxon>Pseudomonadati</taxon>
        <taxon>Bacteroidota</taxon>
        <taxon>Sphingobacteriia</taxon>
        <taxon>Sphingobacteriales</taxon>
        <taxon>Sphingobacteriaceae</taxon>
        <taxon>Pedobacter</taxon>
    </lineage>
</organism>
<dbReference type="Proteomes" id="UP000199572">
    <property type="component" value="Unassembled WGS sequence"/>
</dbReference>
<reference evidence="1 2" key="1">
    <citation type="submission" date="2016-10" db="EMBL/GenBank/DDBJ databases">
        <authorList>
            <person name="de Groot N.N."/>
        </authorList>
    </citation>
    <scope>NUCLEOTIDE SEQUENCE [LARGE SCALE GENOMIC DNA]</scope>
    <source>
        <strain evidence="1 2">DSM 18610</strain>
    </source>
</reference>
<evidence type="ECO:0000313" key="1">
    <source>
        <dbReference type="EMBL" id="SES20029.1"/>
    </source>
</evidence>
<proteinExistence type="predicted"/>
<sequence>MTENLNYDVMGNIWQLMCWIETKLISLFSVDQIITHILSTAFNTYYPKPGFVYQFVLRVV</sequence>
<evidence type="ECO:0000313" key="2">
    <source>
        <dbReference type="Proteomes" id="UP000199572"/>
    </source>
</evidence>
<dbReference type="AlphaFoldDB" id="A0A1H9VEN9"/>